<keyword evidence="5" id="KW-1185">Reference proteome</keyword>
<dbReference type="PROSITE" id="PS50930">
    <property type="entry name" value="HTH_LYTTR"/>
    <property type="match status" value="1"/>
</dbReference>
<dbReference type="Pfam" id="PF04397">
    <property type="entry name" value="LytTR"/>
    <property type="match status" value="1"/>
</dbReference>
<dbReference type="Proteomes" id="UP000663090">
    <property type="component" value="Chromosome"/>
</dbReference>
<evidence type="ECO:0000256" key="1">
    <source>
        <dbReference type="PROSITE-ProRule" id="PRU00169"/>
    </source>
</evidence>
<name>A0ABX7NDK3_9BACT</name>
<feature type="domain" description="Response regulatory" evidence="2">
    <location>
        <begin position="8"/>
        <end position="119"/>
    </location>
</feature>
<proteinExistence type="predicted"/>
<evidence type="ECO:0000313" key="4">
    <source>
        <dbReference type="EMBL" id="QSQ15685.1"/>
    </source>
</evidence>
<dbReference type="Gene3D" id="3.40.50.2300">
    <property type="match status" value="1"/>
</dbReference>
<accession>A0ABX7NDK3</accession>
<dbReference type="SUPFAM" id="SSF52172">
    <property type="entry name" value="CheY-like"/>
    <property type="match status" value="1"/>
</dbReference>
<dbReference type="InterPro" id="IPR007492">
    <property type="entry name" value="LytTR_DNA-bd_dom"/>
</dbReference>
<dbReference type="PANTHER" id="PTHR37299">
    <property type="entry name" value="TRANSCRIPTIONAL REGULATOR-RELATED"/>
    <property type="match status" value="1"/>
</dbReference>
<dbReference type="InterPro" id="IPR001789">
    <property type="entry name" value="Sig_transdc_resp-reg_receiver"/>
</dbReference>
<evidence type="ECO:0000259" key="3">
    <source>
        <dbReference type="PROSITE" id="PS50930"/>
    </source>
</evidence>
<keyword evidence="1" id="KW-0597">Phosphoprotein</keyword>
<organism evidence="4 5">
    <name type="scientific">Myxococcus landrumensis</name>
    <dbReference type="NCBI Taxonomy" id="2813577"/>
    <lineage>
        <taxon>Bacteria</taxon>
        <taxon>Pseudomonadati</taxon>
        <taxon>Myxococcota</taxon>
        <taxon>Myxococcia</taxon>
        <taxon>Myxococcales</taxon>
        <taxon>Cystobacterineae</taxon>
        <taxon>Myxococcaceae</taxon>
        <taxon>Myxococcus</taxon>
    </lineage>
</organism>
<gene>
    <name evidence="4" type="ORF">JY572_06370</name>
</gene>
<dbReference type="SMART" id="SM00850">
    <property type="entry name" value="LytTR"/>
    <property type="match status" value="1"/>
</dbReference>
<dbReference type="PANTHER" id="PTHR37299:SF1">
    <property type="entry name" value="STAGE 0 SPORULATION PROTEIN A HOMOLOG"/>
    <property type="match status" value="1"/>
</dbReference>
<evidence type="ECO:0000259" key="2">
    <source>
        <dbReference type="PROSITE" id="PS50110"/>
    </source>
</evidence>
<dbReference type="RefSeq" id="WP_206717378.1">
    <property type="nucleotide sequence ID" value="NZ_CP071091.1"/>
</dbReference>
<evidence type="ECO:0000313" key="5">
    <source>
        <dbReference type="Proteomes" id="UP000663090"/>
    </source>
</evidence>
<sequence>MSAPGLLRAVLVDDEPLALRRLARMLEDTGRVTVVATYTDPVEAVDALRTAPPDALFVDVSMPGLSGFDLVQALPSPPPVVFTTAFDTYALRAFEVSSVDYLLKPVDTRGLLRALDKLERMHPQLAQERLHALKAALQPPMPLTRLTSRTGTRVHVVVLEDVTHLYAEDRLVYAVRAGSSDVVDMSLAELERRLDPARWLRIHRATLVRLDAITMVQGGHGDACVHLKDGTVLPVARDRLRELRERLGGAAMARSLPGRRS</sequence>
<dbReference type="EMBL" id="CP071091">
    <property type="protein sequence ID" value="QSQ15685.1"/>
    <property type="molecule type" value="Genomic_DNA"/>
</dbReference>
<dbReference type="Gene3D" id="2.40.50.1020">
    <property type="entry name" value="LytTr DNA-binding domain"/>
    <property type="match status" value="1"/>
</dbReference>
<dbReference type="InterPro" id="IPR011006">
    <property type="entry name" value="CheY-like_superfamily"/>
</dbReference>
<reference evidence="4 5" key="1">
    <citation type="submission" date="2021-02" db="EMBL/GenBank/DDBJ databases">
        <title>De Novo genome assembly of isolated myxobacteria.</title>
        <authorList>
            <person name="Stevens D.C."/>
        </authorList>
    </citation>
    <scope>NUCLEOTIDE SEQUENCE [LARGE SCALE GENOMIC DNA]</scope>
    <source>
        <strain evidence="4 5">SCHIC003</strain>
    </source>
</reference>
<dbReference type="SMART" id="SM00448">
    <property type="entry name" value="REC"/>
    <property type="match status" value="1"/>
</dbReference>
<protein>
    <submittedName>
        <fullName evidence="4">Response regulator transcription factor</fullName>
    </submittedName>
</protein>
<feature type="domain" description="HTH LytTR-type" evidence="3">
    <location>
        <begin position="146"/>
        <end position="249"/>
    </location>
</feature>
<dbReference type="InterPro" id="IPR046947">
    <property type="entry name" value="LytR-like"/>
</dbReference>
<feature type="modified residue" description="4-aspartylphosphate" evidence="1">
    <location>
        <position position="59"/>
    </location>
</feature>
<dbReference type="Pfam" id="PF00072">
    <property type="entry name" value="Response_reg"/>
    <property type="match status" value="1"/>
</dbReference>
<dbReference type="PROSITE" id="PS50110">
    <property type="entry name" value="RESPONSE_REGULATORY"/>
    <property type="match status" value="1"/>
</dbReference>